<proteinExistence type="predicted"/>
<accession>A0A3D9YYJ2</accession>
<comment type="caution">
    <text evidence="2">The sequence shown here is derived from an EMBL/GenBank/DDBJ whole genome shotgun (WGS) entry which is preliminary data.</text>
</comment>
<keyword evidence="1" id="KW-0812">Transmembrane</keyword>
<dbReference type="OrthoDB" id="9808598at2"/>
<evidence type="ECO:0000313" key="2">
    <source>
        <dbReference type="EMBL" id="REF85952.1"/>
    </source>
</evidence>
<keyword evidence="1" id="KW-1133">Transmembrane helix</keyword>
<keyword evidence="3" id="KW-1185">Reference proteome</keyword>
<protein>
    <submittedName>
        <fullName evidence="2">Uncharacterized protein</fullName>
    </submittedName>
</protein>
<feature type="transmembrane region" description="Helical" evidence="1">
    <location>
        <begin position="12"/>
        <end position="30"/>
    </location>
</feature>
<name>A0A3D9YYJ2_9HYPH</name>
<evidence type="ECO:0000256" key="1">
    <source>
        <dbReference type="SAM" id="Phobius"/>
    </source>
</evidence>
<feature type="transmembrane region" description="Helical" evidence="1">
    <location>
        <begin position="60"/>
        <end position="79"/>
    </location>
</feature>
<feature type="transmembrane region" description="Helical" evidence="1">
    <location>
        <begin position="37"/>
        <end position="54"/>
    </location>
</feature>
<dbReference type="Proteomes" id="UP000256900">
    <property type="component" value="Unassembled WGS sequence"/>
</dbReference>
<gene>
    <name evidence="2" type="ORF">DES32_1992</name>
</gene>
<reference evidence="2 3" key="1">
    <citation type="submission" date="2018-08" db="EMBL/GenBank/DDBJ databases">
        <title>Genomic Encyclopedia of Type Strains, Phase IV (KMG-IV): sequencing the most valuable type-strain genomes for metagenomic binning, comparative biology and taxonomic classification.</title>
        <authorList>
            <person name="Goeker M."/>
        </authorList>
    </citation>
    <scope>NUCLEOTIDE SEQUENCE [LARGE SCALE GENOMIC DNA]</scope>
    <source>
        <strain evidence="2 3">BW863</strain>
    </source>
</reference>
<organism evidence="2 3">
    <name type="scientific">Methylovirgula ligni</name>
    <dbReference type="NCBI Taxonomy" id="569860"/>
    <lineage>
        <taxon>Bacteria</taxon>
        <taxon>Pseudomonadati</taxon>
        <taxon>Pseudomonadota</taxon>
        <taxon>Alphaproteobacteria</taxon>
        <taxon>Hyphomicrobiales</taxon>
        <taxon>Beijerinckiaceae</taxon>
        <taxon>Methylovirgula</taxon>
    </lineage>
</organism>
<dbReference type="EMBL" id="QUMO01000003">
    <property type="protein sequence ID" value="REF85952.1"/>
    <property type="molecule type" value="Genomic_DNA"/>
</dbReference>
<evidence type="ECO:0000313" key="3">
    <source>
        <dbReference type="Proteomes" id="UP000256900"/>
    </source>
</evidence>
<sequence length="93" mass="10379">MSQTSPRPPPHPYWILLAAILLPGAGQVLSGVPQRGLVMQLFMIALGWITWHLTTPQQSFIGRLAGGLFIYAVSVIDAYRIARLRWVTYHSAH</sequence>
<dbReference type="AlphaFoldDB" id="A0A3D9YYJ2"/>
<dbReference type="RefSeq" id="WP_115836547.1">
    <property type="nucleotide sequence ID" value="NZ_CP025086.1"/>
</dbReference>
<keyword evidence="1" id="KW-0472">Membrane</keyword>